<organism evidence="2 3">
    <name type="scientific">Martelella radicis</name>
    <dbReference type="NCBI Taxonomy" id="1397476"/>
    <lineage>
        <taxon>Bacteria</taxon>
        <taxon>Pseudomonadati</taxon>
        <taxon>Pseudomonadota</taxon>
        <taxon>Alphaproteobacteria</taxon>
        <taxon>Hyphomicrobiales</taxon>
        <taxon>Aurantimonadaceae</taxon>
        <taxon>Martelella</taxon>
    </lineage>
</organism>
<dbReference type="Proteomes" id="UP000530571">
    <property type="component" value="Unassembled WGS sequence"/>
</dbReference>
<keyword evidence="1" id="KW-1133">Transmembrane helix</keyword>
<evidence type="ECO:0000313" key="2">
    <source>
        <dbReference type="EMBL" id="MBB4122649.1"/>
    </source>
</evidence>
<accession>A0A7W6PBH4</accession>
<sequence>MKRREFLSLGAVAAIWLLLATTHSRLSDMGGPVDVMVLLAVALAGAIGMAIFVYTIGSLITGPRARRRA</sequence>
<evidence type="ECO:0000313" key="3">
    <source>
        <dbReference type="Proteomes" id="UP000530571"/>
    </source>
</evidence>
<protein>
    <submittedName>
        <fullName evidence="2">Uncharacterized protein</fullName>
    </submittedName>
</protein>
<feature type="transmembrane region" description="Helical" evidence="1">
    <location>
        <begin position="37"/>
        <end position="60"/>
    </location>
</feature>
<gene>
    <name evidence="2" type="ORF">GGR30_002583</name>
</gene>
<keyword evidence="3" id="KW-1185">Reference proteome</keyword>
<dbReference type="AlphaFoldDB" id="A0A7W6PBH4"/>
<comment type="caution">
    <text evidence="2">The sequence shown here is derived from an EMBL/GenBank/DDBJ whole genome shotgun (WGS) entry which is preliminary data.</text>
</comment>
<dbReference type="Pfam" id="PF17336">
    <property type="entry name" value="DUF5368"/>
    <property type="match status" value="1"/>
</dbReference>
<keyword evidence="1" id="KW-0812">Transmembrane</keyword>
<dbReference type="EMBL" id="JACIDZ010000008">
    <property type="protein sequence ID" value="MBB4122649.1"/>
    <property type="molecule type" value="Genomic_DNA"/>
</dbReference>
<dbReference type="RefSeq" id="WP_183486858.1">
    <property type="nucleotide sequence ID" value="NZ_JACIDZ010000008.1"/>
</dbReference>
<proteinExistence type="predicted"/>
<keyword evidence="1" id="KW-0472">Membrane</keyword>
<dbReference type="InterPro" id="IPR035308">
    <property type="entry name" value="DUF5368"/>
</dbReference>
<name>A0A7W6PBH4_9HYPH</name>
<reference evidence="2 3" key="1">
    <citation type="submission" date="2020-08" db="EMBL/GenBank/DDBJ databases">
        <title>Genomic Encyclopedia of Type Strains, Phase IV (KMG-IV): sequencing the most valuable type-strain genomes for metagenomic binning, comparative biology and taxonomic classification.</title>
        <authorList>
            <person name="Goeker M."/>
        </authorList>
    </citation>
    <scope>NUCLEOTIDE SEQUENCE [LARGE SCALE GENOMIC DNA]</scope>
    <source>
        <strain evidence="2 3">DSM 28101</strain>
    </source>
</reference>
<evidence type="ECO:0000256" key="1">
    <source>
        <dbReference type="SAM" id="Phobius"/>
    </source>
</evidence>